<keyword evidence="1" id="KW-0812">Transmembrane</keyword>
<keyword evidence="1" id="KW-1133">Transmembrane helix</keyword>
<evidence type="ECO:0000313" key="4">
    <source>
        <dbReference type="WBParaSite" id="ASIM_0000555801-mRNA-1"/>
    </source>
</evidence>
<keyword evidence="1" id="KW-0472">Membrane</keyword>
<gene>
    <name evidence="2" type="ORF">ASIM_LOCUS5357</name>
</gene>
<reference evidence="4" key="1">
    <citation type="submission" date="2017-02" db="UniProtKB">
        <authorList>
            <consortium name="WormBaseParasite"/>
        </authorList>
    </citation>
    <scope>IDENTIFICATION</scope>
</reference>
<feature type="transmembrane region" description="Helical" evidence="1">
    <location>
        <begin position="161"/>
        <end position="180"/>
    </location>
</feature>
<dbReference type="OrthoDB" id="297496at2759"/>
<accession>A0A0M3JD72</accession>
<reference evidence="2 3" key="2">
    <citation type="submission" date="2018-11" db="EMBL/GenBank/DDBJ databases">
        <authorList>
            <consortium name="Pathogen Informatics"/>
        </authorList>
    </citation>
    <scope>NUCLEOTIDE SEQUENCE [LARGE SCALE GENOMIC DNA]</scope>
</reference>
<evidence type="ECO:0000313" key="2">
    <source>
        <dbReference type="EMBL" id="VDK25384.1"/>
    </source>
</evidence>
<dbReference type="Gene3D" id="1.10.287.70">
    <property type="match status" value="1"/>
</dbReference>
<keyword evidence="3" id="KW-1185">Reference proteome</keyword>
<evidence type="ECO:0000313" key="3">
    <source>
        <dbReference type="Proteomes" id="UP000267096"/>
    </source>
</evidence>
<evidence type="ECO:0000256" key="1">
    <source>
        <dbReference type="SAM" id="Phobius"/>
    </source>
</evidence>
<feature type="transmembrane region" description="Helical" evidence="1">
    <location>
        <begin position="75"/>
        <end position="96"/>
    </location>
</feature>
<name>A0A0M3JD72_ANISI</name>
<dbReference type="WBParaSite" id="ASIM_0000555801-mRNA-1">
    <property type="protein sequence ID" value="ASIM_0000555801-mRNA-1"/>
    <property type="gene ID" value="ASIM_0000555801"/>
</dbReference>
<dbReference type="AlphaFoldDB" id="A0A0M3JD72"/>
<dbReference type="SUPFAM" id="SSF81324">
    <property type="entry name" value="Voltage-gated potassium channels"/>
    <property type="match status" value="1"/>
</dbReference>
<dbReference type="EMBL" id="UYRR01010369">
    <property type="protein sequence ID" value="VDK25384.1"/>
    <property type="molecule type" value="Genomic_DNA"/>
</dbReference>
<protein>
    <submittedName>
        <fullName evidence="4">DUF4359 domain-containing protein</fullName>
    </submittedName>
</protein>
<proteinExistence type="predicted"/>
<organism evidence="4">
    <name type="scientific">Anisakis simplex</name>
    <name type="common">Herring worm</name>
    <dbReference type="NCBI Taxonomy" id="6269"/>
    <lineage>
        <taxon>Eukaryota</taxon>
        <taxon>Metazoa</taxon>
        <taxon>Ecdysozoa</taxon>
        <taxon>Nematoda</taxon>
        <taxon>Chromadorea</taxon>
        <taxon>Rhabditida</taxon>
        <taxon>Spirurina</taxon>
        <taxon>Ascaridomorpha</taxon>
        <taxon>Ascaridoidea</taxon>
        <taxon>Anisakidae</taxon>
        <taxon>Anisakis</taxon>
        <taxon>Anisakis simplex complex</taxon>
    </lineage>
</organism>
<dbReference type="Proteomes" id="UP000267096">
    <property type="component" value="Unassembled WGS sequence"/>
</dbReference>
<sequence>MGLEMIQLHGKVRERVKFCFELILGLDTAARLLLETAIAKSCRRRSPEEIMREHFQLVDQLNASPWQIRETNMRLAIGFIVMFFYLLIGAAVFVRIEGPAEDLDMQTYQEFRAHWNNVLMEAGFEERDIDQLFADIRVMALKGIWTEKNITNEPNWGFGQAFFFAGALISTVGKILFAFLQNDSFSPLNTRF</sequence>